<keyword evidence="4 6" id="KW-1133">Transmembrane helix</keyword>
<dbReference type="InterPro" id="IPR050189">
    <property type="entry name" value="MFS_Efflux_Transporters"/>
</dbReference>
<gene>
    <name evidence="8" type="ORF">HA482_34660</name>
</gene>
<evidence type="ECO:0000313" key="9">
    <source>
        <dbReference type="Proteomes" id="UP000639516"/>
    </source>
</evidence>
<feature type="transmembrane region" description="Helical" evidence="6">
    <location>
        <begin position="334"/>
        <end position="356"/>
    </location>
</feature>
<evidence type="ECO:0000256" key="1">
    <source>
        <dbReference type="ARBA" id="ARBA00004651"/>
    </source>
</evidence>
<comment type="caution">
    <text evidence="8">The sequence shown here is derived from an EMBL/GenBank/DDBJ whole genome shotgun (WGS) entry which is preliminary data.</text>
</comment>
<feature type="transmembrane region" description="Helical" evidence="6">
    <location>
        <begin position="32"/>
        <end position="52"/>
    </location>
</feature>
<proteinExistence type="predicted"/>
<dbReference type="RefSeq" id="WP_188101796.1">
    <property type="nucleotide sequence ID" value="NZ_JAANIH010000023.1"/>
</dbReference>
<feature type="transmembrane region" description="Helical" evidence="6">
    <location>
        <begin position="399"/>
        <end position="418"/>
    </location>
</feature>
<dbReference type="InterPro" id="IPR011701">
    <property type="entry name" value="MFS"/>
</dbReference>
<accession>A0ABR7UJJ0</accession>
<feature type="transmembrane region" description="Helical" evidence="6">
    <location>
        <begin position="64"/>
        <end position="87"/>
    </location>
</feature>
<organism evidence="8 9">
    <name type="scientific">Bradyrhizobium campsiandrae</name>
    <dbReference type="NCBI Taxonomy" id="1729892"/>
    <lineage>
        <taxon>Bacteria</taxon>
        <taxon>Pseudomonadati</taxon>
        <taxon>Pseudomonadota</taxon>
        <taxon>Alphaproteobacteria</taxon>
        <taxon>Hyphomicrobiales</taxon>
        <taxon>Nitrobacteraceae</taxon>
        <taxon>Bradyrhizobium</taxon>
    </lineage>
</organism>
<evidence type="ECO:0000256" key="2">
    <source>
        <dbReference type="ARBA" id="ARBA00022475"/>
    </source>
</evidence>
<evidence type="ECO:0000313" key="8">
    <source>
        <dbReference type="EMBL" id="MBC9983338.1"/>
    </source>
</evidence>
<comment type="subcellular location">
    <subcellularLocation>
        <location evidence="1">Cell membrane</location>
        <topology evidence="1">Multi-pass membrane protein</topology>
    </subcellularLocation>
</comment>
<evidence type="ECO:0000256" key="4">
    <source>
        <dbReference type="ARBA" id="ARBA00022989"/>
    </source>
</evidence>
<protein>
    <submittedName>
        <fullName evidence="8">MFS transporter</fullName>
    </submittedName>
</protein>
<dbReference type="Pfam" id="PF07690">
    <property type="entry name" value="MFS_1"/>
    <property type="match status" value="1"/>
</dbReference>
<dbReference type="Proteomes" id="UP000639516">
    <property type="component" value="Unassembled WGS sequence"/>
</dbReference>
<feature type="domain" description="Major facilitator superfamily (MFS) profile" evidence="7">
    <location>
        <begin position="34"/>
        <end position="420"/>
    </location>
</feature>
<keyword evidence="2" id="KW-1003">Cell membrane</keyword>
<evidence type="ECO:0000256" key="5">
    <source>
        <dbReference type="ARBA" id="ARBA00023136"/>
    </source>
</evidence>
<dbReference type="PANTHER" id="PTHR43124">
    <property type="entry name" value="PURINE EFFLUX PUMP PBUE"/>
    <property type="match status" value="1"/>
</dbReference>
<feature type="transmembrane region" description="Helical" evidence="6">
    <location>
        <begin position="125"/>
        <end position="146"/>
    </location>
</feature>
<feature type="transmembrane region" description="Helical" evidence="6">
    <location>
        <begin position="189"/>
        <end position="208"/>
    </location>
</feature>
<feature type="transmembrane region" description="Helical" evidence="6">
    <location>
        <begin position="158"/>
        <end position="177"/>
    </location>
</feature>
<dbReference type="InterPro" id="IPR036259">
    <property type="entry name" value="MFS_trans_sf"/>
</dbReference>
<dbReference type="Gene3D" id="1.20.1250.20">
    <property type="entry name" value="MFS general substrate transporter like domains"/>
    <property type="match status" value="2"/>
</dbReference>
<dbReference type="PANTHER" id="PTHR43124:SF3">
    <property type="entry name" value="CHLORAMPHENICOL EFFLUX PUMP RV0191"/>
    <property type="match status" value="1"/>
</dbReference>
<keyword evidence="9" id="KW-1185">Reference proteome</keyword>
<reference evidence="8 9" key="1">
    <citation type="journal article" date="2020" name="Arch. Microbiol.">
        <title>Bradyrhizobium campsiandrae sp. nov., a nitrogen-fixing bacterial strain isolated from a native leguminous tree from the Amazon adapted to flooded conditions.</title>
        <authorList>
            <person name="Cabral Michel D."/>
            <person name="Martins da Costa E."/>
            <person name="Azarias Guimaraes A."/>
            <person name="Soares de Carvalho T."/>
            <person name="Santos de Castro Caputo P."/>
            <person name="Willems A."/>
            <person name="de Souza Moreira F.M."/>
        </authorList>
    </citation>
    <scope>NUCLEOTIDE SEQUENCE [LARGE SCALE GENOMIC DNA]</scope>
    <source>
        <strain evidence="9">INPA 384B</strain>
    </source>
</reference>
<evidence type="ECO:0000256" key="6">
    <source>
        <dbReference type="SAM" id="Phobius"/>
    </source>
</evidence>
<feature type="transmembrane region" description="Helical" evidence="6">
    <location>
        <begin position="280"/>
        <end position="299"/>
    </location>
</feature>
<keyword evidence="5 6" id="KW-0472">Membrane</keyword>
<name>A0ABR7UJJ0_9BRAD</name>
<evidence type="ECO:0000256" key="3">
    <source>
        <dbReference type="ARBA" id="ARBA00022692"/>
    </source>
</evidence>
<dbReference type="InterPro" id="IPR020846">
    <property type="entry name" value="MFS_dom"/>
</dbReference>
<sequence>MSVSAELADAAGGASKVAAVHEPKAAISRYRWVVLAVAFAAFLVTFLDRLAWANANLLAGKSLGIPIAALGVFVTAFYVGYVTASALAGFVTDRVGPRLMLFFALAPLAASTFLFGLTTSFAMGLALQGLMGLCAGADYAACVKVVASWFPRAERGRAFGLFSMAPSIGVAGANAIFPWLLNLIDWPTLYWGLGGLTSLVAAICLWLLTDSPTERDDGVRSSPVYSATRRRGLAALCKDRNLVLIALAGFGANWGTWGFAFWATALMVRGYQLSPTDAGVVALIFGIAAAVSKPLYGLLSDVLGGKRRNLVIYDLIAFAAMLMLFGLMQTKAGFLLAAPFLGLTAVVYSPLLAAMITEKVDLRFTATATGVINAFWQLGSVIVPTIVGVVFAATGSFSIAFAILAAGPLIGAFCMFAVRE</sequence>
<keyword evidence="3 6" id="KW-0812">Transmembrane</keyword>
<feature type="transmembrane region" description="Helical" evidence="6">
    <location>
        <begin position="311"/>
        <end position="328"/>
    </location>
</feature>
<feature type="transmembrane region" description="Helical" evidence="6">
    <location>
        <begin position="242"/>
        <end position="268"/>
    </location>
</feature>
<dbReference type="PROSITE" id="PS50850">
    <property type="entry name" value="MFS"/>
    <property type="match status" value="1"/>
</dbReference>
<feature type="transmembrane region" description="Helical" evidence="6">
    <location>
        <begin position="99"/>
        <end position="119"/>
    </location>
</feature>
<dbReference type="EMBL" id="JAATTO010000067">
    <property type="protein sequence ID" value="MBC9983338.1"/>
    <property type="molecule type" value="Genomic_DNA"/>
</dbReference>
<dbReference type="SUPFAM" id="SSF103473">
    <property type="entry name" value="MFS general substrate transporter"/>
    <property type="match status" value="1"/>
</dbReference>
<evidence type="ECO:0000259" key="7">
    <source>
        <dbReference type="PROSITE" id="PS50850"/>
    </source>
</evidence>
<feature type="transmembrane region" description="Helical" evidence="6">
    <location>
        <begin position="368"/>
        <end position="393"/>
    </location>
</feature>